<comment type="caution">
    <text evidence="1">The sequence shown here is derived from an EMBL/GenBank/DDBJ whole genome shotgun (WGS) entry which is preliminary data.</text>
</comment>
<sequence>MGALLPSCPKRSGISGIPSFLQPSTAYPAFSCNTFNAVHILSSCPKSSCVAGFPSMQLTVRNDWNANHEPIWEKKIEKEFLDLTENINVDKNLRGLVSLTSTCGRKSVIWGLPSICNPDMVSLKPLCSKMSQVAGLTSYHSSRQWTANQDPIIEQRMKKKQLWLTDRCEGDERTLIAMVSLSTSCPQEARSPGFPSRPNPPAVRYAPDIINLKTMCCRSSKIPGLQSVSVAECEKWAVQNCLLMKKLPQKAIIVDSNKFNEKQMNMFSFVPSCPKKSSFWGFPSLPNPRQCCPPPTEVNLLPLCPKDSVIPGFSSVESHSKGGWVAEPCSVKIMQPKRIEVRIFSSPSHCDNTRSMYTLAPSCPRSSKTPGFPSLPVYSMLSLLPVWPKASVIPGCGSDGYEEPSKFQWHFQPHTLFARPVKTGLLIIHGPNQYGACVKNMFRLTSCCPEASRIQGFPSESQSTSKVKFAVISLVHCCSNASRIEGIGLMVSGTEWENLANAILMCLRDKKAVMLAPFAGQWHNQQEEYGYSMKNMAISCPKETRVHGFPSAPTVNRPPNMVSLYASGSSSSCIPGFPSTRMLTAQCLNLQTNEEHGKTLFKRPQKEKSFDTAQFQSTLKHKLKEGTAAMTAIVSSFGSKSWLPQHLISKSLKQ</sequence>
<accession>A0A4Z2BMA2</accession>
<evidence type="ECO:0000313" key="1">
    <source>
        <dbReference type="EMBL" id="TNM93425.1"/>
    </source>
</evidence>
<reference evidence="1 2" key="1">
    <citation type="submission" date="2019-04" db="EMBL/GenBank/DDBJ databases">
        <title>The sequence and de novo assembly of Takifugu bimaculatus genome using PacBio and Hi-C technologies.</title>
        <authorList>
            <person name="Xu P."/>
            <person name="Liu B."/>
            <person name="Zhou Z."/>
        </authorList>
    </citation>
    <scope>NUCLEOTIDE SEQUENCE [LARGE SCALE GENOMIC DNA]</scope>
    <source>
        <strain evidence="1">TB-2018</strain>
        <tissue evidence="1">Muscle</tissue>
    </source>
</reference>
<organism evidence="1 2">
    <name type="scientific">Takifugu bimaculatus</name>
    <dbReference type="NCBI Taxonomy" id="433685"/>
    <lineage>
        <taxon>Eukaryota</taxon>
        <taxon>Metazoa</taxon>
        <taxon>Chordata</taxon>
        <taxon>Craniata</taxon>
        <taxon>Vertebrata</taxon>
        <taxon>Euteleostomi</taxon>
        <taxon>Actinopterygii</taxon>
        <taxon>Neopterygii</taxon>
        <taxon>Teleostei</taxon>
        <taxon>Neoteleostei</taxon>
        <taxon>Acanthomorphata</taxon>
        <taxon>Eupercaria</taxon>
        <taxon>Tetraodontiformes</taxon>
        <taxon>Tetradontoidea</taxon>
        <taxon>Tetraodontidae</taxon>
        <taxon>Takifugu</taxon>
    </lineage>
</organism>
<protein>
    <submittedName>
        <fullName evidence="1">Uncharacterized protein</fullName>
    </submittedName>
</protein>
<dbReference type="EMBL" id="SWLE01000012">
    <property type="protein sequence ID" value="TNM93425.1"/>
    <property type="molecule type" value="Genomic_DNA"/>
</dbReference>
<evidence type="ECO:0000313" key="2">
    <source>
        <dbReference type="Proteomes" id="UP000516260"/>
    </source>
</evidence>
<dbReference type="Proteomes" id="UP000516260">
    <property type="component" value="Chromosome 2"/>
</dbReference>
<gene>
    <name evidence="1" type="ORF">fugu_001601</name>
</gene>
<name>A0A4Z2BMA2_9TELE</name>
<dbReference type="AlphaFoldDB" id="A0A4Z2BMA2"/>
<proteinExistence type="predicted"/>
<keyword evidence="2" id="KW-1185">Reference proteome</keyword>